<comment type="similarity">
    <text evidence="1">Belongs to the ornithine cyclodeaminase/mu-crystallin family.</text>
</comment>
<comment type="caution">
    <text evidence="2">The sequence shown here is derived from an EMBL/GenBank/DDBJ whole genome shotgun (WGS) entry which is preliminary data.</text>
</comment>
<dbReference type="FunFam" id="3.40.50.720:FF:000311">
    <property type="entry name" value="Ornithine cyclodeaminase"/>
    <property type="match status" value="1"/>
</dbReference>
<dbReference type="PATRIC" id="fig|1280954.3.peg.3580"/>
<dbReference type="PANTHER" id="PTHR13812">
    <property type="entry name" value="KETIMINE REDUCTASE MU-CRYSTALLIN"/>
    <property type="match status" value="1"/>
</dbReference>
<dbReference type="Gene3D" id="3.30.1780.10">
    <property type="entry name" value="ornithine cyclodeaminase, domain 1"/>
    <property type="match status" value="1"/>
</dbReference>
<dbReference type="Gene3D" id="3.40.50.720">
    <property type="entry name" value="NAD(P)-binding Rossmann-like Domain"/>
    <property type="match status" value="1"/>
</dbReference>
<dbReference type="GO" id="GO:0016491">
    <property type="term" value="F:oxidoreductase activity"/>
    <property type="evidence" value="ECO:0007669"/>
    <property type="project" value="UniProtKB-ARBA"/>
</dbReference>
<reference evidence="2 3" key="1">
    <citation type="journal article" date="2014" name="Antonie Van Leeuwenhoek">
        <title>Hyphomonas beringensis sp. nov. and Hyphomonas chukchiensis sp. nov., isolated from surface seawater of the Bering Sea and Chukchi Sea.</title>
        <authorList>
            <person name="Li C."/>
            <person name="Lai Q."/>
            <person name="Li G."/>
            <person name="Dong C."/>
            <person name="Wang J."/>
            <person name="Liao Y."/>
            <person name="Shao Z."/>
        </authorList>
    </citation>
    <scope>NUCLEOTIDE SEQUENCE [LARGE SCALE GENOMIC DNA]</scope>
    <source>
        <strain evidence="2 3">PS728</strain>
    </source>
</reference>
<name>A0A062VEG9_9PROT</name>
<protein>
    <submittedName>
        <fullName evidence="2">Ornithine cyclodeaminase/mu-crystallin family protein</fullName>
    </submittedName>
</protein>
<organism evidence="2 3">
    <name type="scientific">Hyphomonas polymorpha PS728</name>
    <dbReference type="NCBI Taxonomy" id="1280954"/>
    <lineage>
        <taxon>Bacteria</taxon>
        <taxon>Pseudomonadati</taxon>
        <taxon>Pseudomonadota</taxon>
        <taxon>Alphaproteobacteria</taxon>
        <taxon>Hyphomonadales</taxon>
        <taxon>Hyphomonadaceae</taxon>
        <taxon>Hyphomonas</taxon>
    </lineage>
</organism>
<dbReference type="PIRSF" id="PIRSF001439">
    <property type="entry name" value="CryM"/>
    <property type="match status" value="1"/>
</dbReference>
<keyword evidence="3" id="KW-1185">Reference proteome</keyword>
<proteinExistence type="inferred from homology"/>
<dbReference type="AlphaFoldDB" id="A0A062VEG9"/>
<dbReference type="GO" id="GO:0005737">
    <property type="term" value="C:cytoplasm"/>
    <property type="evidence" value="ECO:0007669"/>
    <property type="project" value="TreeGrafter"/>
</dbReference>
<dbReference type="GO" id="GO:0019752">
    <property type="term" value="P:carboxylic acid metabolic process"/>
    <property type="evidence" value="ECO:0007669"/>
    <property type="project" value="UniProtKB-ARBA"/>
</dbReference>
<dbReference type="STRING" id="1280954.HPO_17766"/>
<sequence>MIFISAEQIAQTLGYADCIEVMRAAMARLSSGETKQMLRQILPLDQGRMFGIMGGTLGPGGPFGSKLVSVMPHRAEGGPPSHQGAVVIFDPVSGAPLCQLEAGMVTAIRTASASAMATDVLARKDARILAILGTGEQAWHHACALPVARPFDEIRIWGRSPDRARTLAEKISERTGIACASYGDVAGAVADADVICTVTGAAEPILTAGMVSPGAHVNVVGSSFDGPREIDDALVAAGRFFADSRASVLAQGAELRHAMASGAVTEAHLLGEIGDVVLGNVPGRKGPEEITIYKSLGHIVQDIAAGYHVYEMIRKEGGQ</sequence>
<dbReference type="InterPro" id="IPR023401">
    <property type="entry name" value="ODC_N"/>
</dbReference>
<evidence type="ECO:0000313" key="2">
    <source>
        <dbReference type="EMBL" id="KCZ96870.1"/>
    </source>
</evidence>
<dbReference type="SUPFAM" id="SSF51735">
    <property type="entry name" value="NAD(P)-binding Rossmann-fold domains"/>
    <property type="match status" value="1"/>
</dbReference>
<dbReference type="RefSeq" id="WP_035601927.1">
    <property type="nucleotide sequence ID" value="NZ_ARYM01000031.1"/>
</dbReference>
<dbReference type="eggNOG" id="COG2423">
    <property type="taxonomic scope" value="Bacteria"/>
</dbReference>
<evidence type="ECO:0000313" key="3">
    <source>
        <dbReference type="Proteomes" id="UP000027100"/>
    </source>
</evidence>
<dbReference type="OrthoDB" id="9785971at2"/>
<dbReference type="Proteomes" id="UP000027100">
    <property type="component" value="Unassembled WGS sequence"/>
</dbReference>
<gene>
    <name evidence="2" type="ORF">HPO_17766</name>
</gene>
<dbReference type="InterPro" id="IPR003462">
    <property type="entry name" value="ODC_Mu_crystall"/>
</dbReference>
<accession>A0A062VEG9</accession>
<evidence type="ECO:0000256" key="1">
    <source>
        <dbReference type="ARBA" id="ARBA00008903"/>
    </source>
</evidence>
<dbReference type="Pfam" id="PF02423">
    <property type="entry name" value="OCD_Mu_crystall"/>
    <property type="match status" value="1"/>
</dbReference>
<dbReference type="EMBL" id="ARYM01000031">
    <property type="protein sequence ID" value="KCZ96870.1"/>
    <property type="molecule type" value="Genomic_DNA"/>
</dbReference>
<dbReference type="PANTHER" id="PTHR13812:SF19">
    <property type="entry name" value="KETIMINE REDUCTASE MU-CRYSTALLIN"/>
    <property type="match status" value="1"/>
</dbReference>
<dbReference type="InterPro" id="IPR036291">
    <property type="entry name" value="NAD(P)-bd_dom_sf"/>
</dbReference>
<dbReference type="GO" id="GO:0042562">
    <property type="term" value="F:hormone binding"/>
    <property type="evidence" value="ECO:0007669"/>
    <property type="project" value="TreeGrafter"/>
</dbReference>